<reference evidence="13 14" key="1">
    <citation type="submission" date="2024-03" db="EMBL/GenBank/DDBJ databases">
        <authorList>
            <person name="Martinez-Hernandez J."/>
        </authorList>
    </citation>
    <scope>NUCLEOTIDE SEQUENCE [LARGE SCALE GENOMIC DNA]</scope>
</reference>
<gene>
    <name evidence="13" type="ORF">LLUT_LOCUS5832</name>
</gene>
<dbReference type="Pfam" id="PF00046">
    <property type="entry name" value="Homeodomain"/>
    <property type="match status" value="1"/>
</dbReference>
<dbReference type="SMART" id="SM00340">
    <property type="entry name" value="HALZ"/>
    <property type="match status" value="1"/>
</dbReference>
<dbReference type="AlphaFoldDB" id="A0AAV1W6F7"/>
<evidence type="ECO:0000256" key="4">
    <source>
        <dbReference type="ARBA" id="ARBA00023125"/>
    </source>
</evidence>
<dbReference type="EMBL" id="CAXHTB010000004">
    <property type="protein sequence ID" value="CAL0304772.1"/>
    <property type="molecule type" value="Genomic_DNA"/>
</dbReference>
<feature type="coiled-coil region" evidence="10">
    <location>
        <begin position="141"/>
        <end position="175"/>
    </location>
</feature>
<evidence type="ECO:0000256" key="10">
    <source>
        <dbReference type="SAM" id="Coils"/>
    </source>
</evidence>
<feature type="domain" description="Homeobox" evidence="12">
    <location>
        <begin position="82"/>
        <end position="142"/>
    </location>
</feature>
<dbReference type="InterPro" id="IPR017970">
    <property type="entry name" value="Homeobox_CS"/>
</dbReference>
<keyword evidence="14" id="KW-1185">Reference proteome</keyword>
<protein>
    <recommendedName>
        <fullName evidence="12">Homeobox domain-containing protein</fullName>
    </recommendedName>
</protein>
<evidence type="ECO:0000256" key="1">
    <source>
        <dbReference type="ARBA" id="ARBA00004123"/>
    </source>
</evidence>
<evidence type="ECO:0000313" key="14">
    <source>
        <dbReference type="Proteomes" id="UP001497480"/>
    </source>
</evidence>
<dbReference type="Pfam" id="PF02183">
    <property type="entry name" value="HALZ"/>
    <property type="match status" value="1"/>
</dbReference>
<dbReference type="Proteomes" id="UP001497480">
    <property type="component" value="Unassembled WGS sequence"/>
</dbReference>
<dbReference type="Gene3D" id="1.10.10.60">
    <property type="entry name" value="Homeodomain-like"/>
    <property type="match status" value="1"/>
</dbReference>
<dbReference type="InterPro" id="IPR003106">
    <property type="entry name" value="Leu_zip_homeo"/>
</dbReference>
<dbReference type="GO" id="GO:0043565">
    <property type="term" value="F:sequence-specific DNA binding"/>
    <property type="evidence" value="ECO:0007669"/>
    <property type="project" value="InterPro"/>
</dbReference>
<accession>A0AAV1W6F7</accession>
<dbReference type="PANTHER" id="PTHR45714:SF72">
    <property type="entry name" value="HOMEOBOX-LEUCINE ZIPPER PROTEIN HOX26-RELATED"/>
    <property type="match status" value="1"/>
</dbReference>
<feature type="region of interest" description="Disordered" evidence="11">
    <location>
        <begin position="67"/>
        <end position="88"/>
    </location>
</feature>
<dbReference type="GO" id="GO:0000981">
    <property type="term" value="F:DNA-binding transcription factor activity, RNA polymerase II-specific"/>
    <property type="evidence" value="ECO:0007669"/>
    <property type="project" value="InterPro"/>
</dbReference>
<dbReference type="PROSITE" id="PS00027">
    <property type="entry name" value="HOMEOBOX_1"/>
    <property type="match status" value="1"/>
</dbReference>
<dbReference type="GO" id="GO:0005634">
    <property type="term" value="C:nucleus"/>
    <property type="evidence" value="ECO:0007669"/>
    <property type="project" value="UniProtKB-SubCell"/>
</dbReference>
<evidence type="ECO:0000256" key="9">
    <source>
        <dbReference type="RuleBase" id="RU000682"/>
    </source>
</evidence>
<dbReference type="PROSITE" id="PS50071">
    <property type="entry name" value="HOMEOBOX_2"/>
    <property type="match status" value="1"/>
</dbReference>
<dbReference type="InterPro" id="IPR001356">
    <property type="entry name" value="HD"/>
</dbReference>
<evidence type="ECO:0000256" key="2">
    <source>
        <dbReference type="ARBA" id="ARBA00006074"/>
    </source>
</evidence>
<feature type="DNA-binding region" description="Homeobox" evidence="8">
    <location>
        <begin position="84"/>
        <end position="143"/>
    </location>
</feature>
<comment type="subcellular location">
    <subcellularLocation>
        <location evidence="1 8 9">Nucleus</location>
    </subcellularLocation>
</comment>
<evidence type="ECO:0000256" key="11">
    <source>
        <dbReference type="SAM" id="MobiDB-lite"/>
    </source>
</evidence>
<name>A0AAV1W6F7_LUPLU</name>
<evidence type="ECO:0000256" key="6">
    <source>
        <dbReference type="ARBA" id="ARBA00023163"/>
    </source>
</evidence>
<dbReference type="PANTHER" id="PTHR45714">
    <property type="entry name" value="HOMEOBOX-LEUCINE ZIPPER PROTEIN HAT14"/>
    <property type="match status" value="1"/>
</dbReference>
<organism evidence="13 14">
    <name type="scientific">Lupinus luteus</name>
    <name type="common">European yellow lupine</name>
    <dbReference type="NCBI Taxonomy" id="3873"/>
    <lineage>
        <taxon>Eukaryota</taxon>
        <taxon>Viridiplantae</taxon>
        <taxon>Streptophyta</taxon>
        <taxon>Embryophyta</taxon>
        <taxon>Tracheophyta</taxon>
        <taxon>Spermatophyta</taxon>
        <taxon>Magnoliopsida</taxon>
        <taxon>eudicotyledons</taxon>
        <taxon>Gunneridae</taxon>
        <taxon>Pentapetalae</taxon>
        <taxon>rosids</taxon>
        <taxon>fabids</taxon>
        <taxon>Fabales</taxon>
        <taxon>Fabaceae</taxon>
        <taxon>Papilionoideae</taxon>
        <taxon>50 kb inversion clade</taxon>
        <taxon>genistoids sensu lato</taxon>
        <taxon>core genistoids</taxon>
        <taxon>Genisteae</taxon>
        <taxon>Lupinus</taxon>
    </lineage>
</organism>
<dbReference type="CDD" id="cd00086">
    <property type="entry name" value="homeodomain"/>
    <property type="match status" value="1"/>
</dbReference>
<sequence length="227" mass="25975">MEGDKPCTFGLSLGLGIGGYVPKKEKQKVHKHVPCMDLTFDLYPKGEAIDMNHDDHKVKGFNLKRINDEEYQDPNSKSDDSKNGSRKKLRLTKEQSAMLENSFNLHNTLSPAQKHALAEKLNLKHRQVEVWFQNRRARTKLKQTEVDCESLKKCCEKLTNENLRLKKELQELCALKVRLSQVATMTTCSSCKELLKPNEGNNVVICEVVHNNNHKFQSSIELEGIRT</sequence>
<keyword evidence="6" id="KW-0804">Transcription</keyword>
<dbReference type="SUPFAM" id="SSF46689">
    <property type="entry name" value="Homeodomain-like"/>
    <property type="match status" value="1"/>
</dbReference>
<evidence type="ECO:0000256" key="8">
    <source>
        <dbReference type="PROSITE-ProRule" id="PRU00108"/>
    </source>
</evidence>
<evidence type="ECO:0000256" key="5">
    <source>
        <dbReference type="ARBA" id="ARBA00023155"/>
    </source>
</evidence>
<dbReference type="SMART" id="SM00389">
    <property type="entry name" value="HOX"/>
    <property type="match status" value="1"/>
</dbReference>
<comment type="caution">
    <text evidence="13">The sequence shown here is derived from an EMBL/GenBank/DDBJ whole genome shotgun (WGS) entry which is preliminary data.</text>
</comment>
<keyword evidence="10" id="KW-0175">Coiled coil</keyword>
<proteinExistence type="inferred from homology"/>
<evidence type="ECO:0000313" key="13">
    <source>
        <dbReference type="EMBL" id="CAL0304772.1"/>
    </source>
</evidence>
<evidence type="ECO:0000256" key="7">
    <source>
        <dbReference type="ARBA" id="ARBA00023242"/>
    </source>
</evidence>
<keyword evidence="3" id="KW-0805">Transcription regulation</keyword>
<dbReference type="InterPro" id="IPR009057">
    <property type="entry name" value="Homeodomain-like_sf"/>
</dbReference>
<dbReference type="InterPro" id="IPR050762">
    <property type="entry name" value="HD-ZIP_Homeobox_LZ_Class_II"/>
</dbReference>
<keyword evidence="5 8" id="KW-0371">Homeobox</keyword>
<comment type="similarity">
    <text evidence="2">Belongs to the HD-ZIP homeobox family. Class II subfamily.</text>
</comment>
<evidence type="ECO:0000256" key="3">
    <source>
        <dbReference type="ARBA" id="ARBA00023015"/>
    </source>
</evidence>
<keyword evidence="7 8" id="KW-0539">Nucleus</keyword>
<keyword evidence="4 8" id="KW-0238">DNA-binding</keyword>
<evidence type="ECO:0000259" key="12">
    <source>
        <dbReference type="PROSITE" id="PS50071"/>
    </source>
</evidence>